<feature type="region of interest" description="Disordered" evidence="1">
    <location>
        <begin position="182"/>
        <end position="203"/>
    </location>
</feature>
<evidence type="ECO:0000313" key="3">
    <source>
        <dbReference type="Proteomes" id="UP001470230"/>
    </source>
</evidence>
<gene>
    <name evidence="2" type="ORF">M9Y10_005843</name>
</gene>
<comment type="caution">
    <text evidence="2">The sequence shown here is derived from an EMBL/GenBank/DDBJ whole genome shotgun (WGS) entry which is preliminary data.</text>
</comment>
<keyword evidence="3" id="KW-1185">Reference proteome</keyword>
<name>A0ABR2JD66_9EUKA</name>
<evidence type="ECO:0008006" key="4">
    <source>
        <dbReference type="Google" id="ProtNLM"/>
    </source>
</evidence>
<evidence type="ECO:0000256" key="1">
    <source>
        <dbReference type="SAM" id="MobiDB-lite"/>
    </source>
</evidence>
<dbReference type="SUPFAM" id="SSF52047">
    <property type="entry name" value="RNI-like"/>
    <property type="match status" value="1"/>
</dbReference>
<reference evidence="2 3" key="1">
    <citation type="submission" date="2024-04" db="EMBL/GenBank/DDBJ databases">
        <title>Tritrichomonas musculus Genome.</title>
        <authorList>
            <person name="Alves-Ferreira E."/>
            <person name="Grigg M."/>
            <person name="Lorenzi H."/>
            <person name="Galac M."/>
        </authorList>
    </citation>
    <scope>NUCLEOTIDE SEQUENCE [LARGE SCALE GENOMIC DNA]</scope>
    <source>
        <strain evidence="2 3">EAF2021</strain>
    </source>
</reference>
<dbReference type="Proteomes" id="UP001470230">
    <property type="component" value="Unassembled WGS sequence"/>
</dbReference>
<protein>
    <recommendedName>
        <fullName evidence="4">Leucine Rich Repeat family protein</fullName>
    </recommendedName>
</protein>
<organism evidence="2 3">
    <name type="scientific">Tritrichomonas musculus</name>
    <dbReference type="NCBI Taxonomy" id="1915356"/>
    <lineage>
        <taxon>Eukaryota</taxon>
        <taxon>Metamonada</taxon>
        <taxon>Parabasalia</taxon>
        <taxon>Tritrichomonadida</taxon>
        <taxon>Tritrichomonadidae</taxon>
        <taxon>Tritrichomonas</taxon>
    </lineage>
</organism>
<proteinExistence type="predicted"/>
<sequence>MDIDRDFLCSLSPLFRLNDVKIYWCDQVNKVGQTNSLRPRILVIASPGIYLIHKKSFAFQSRIVTSISFFDLVSLYVAGDCASFSSRTNQIRVKHQNMADVAFLVFFIRQMQFPTDLLPLNVTLANKSKETFNTPPYQPRSLFLDRLLSCIMHSNVMITNTTLQSSLEFFPESSDYTIITKTPSVSSQTSPQSSNSLSFTAKSDSSYSKSVDSLYDNSHVYTFTSDILNSPLLEELILSLAYEQNVDTLKFKGIKLSSILPKCSHIVRSNRFIQTVIFIDVDFDGSENISVQLFSKPHGFKPMKWVFDSCDLSRKSFNVFFDVVSKNVKKITHLQFIDCVFSNELTFPNLLQSIFFNDGLHALQHLIIDNCVSNDLGTDEHCYIQNLLIHVSEILCCSWAMELKCLHQLSVTKSGSDDCSLFLSQALNFGVGIEYINLSQNNFVSILNIDGFCELKFLGLKNCILSMNFLQSFVDLLKKRKLTVHSLDLSGMRNFLNASEFSSFLKSLQDVQVDELETLIFDNNPMNSNQTVLFINFLSVQKKLANLSTNCSISIKESPNGLLSFISYVSSKAESDCPLASLSIRGDKSMEFSFERLLKPLFKGISETIQNLDITSQKVGQESLEVLVPLIKNGQLTELFFDGSNVKSFDFLNTFCEVILSSEKLSFASFPEDDFNNIQTNLSISELLPLEVIQMENRIVELKFDFEKRFSSLYHKKLGVLLKADLIHLLYSNTKTVKTAKTVERKAKFRSNSSSGARMPVKRKSSFVLLPTDDNSAIAMKPELEKLYKECVGGECDEENDPILSLINLVENEISFENLFSECQESSNDNNSSTAETSSV</sequence>
<evidence type="ECO:0000313" key="2">
    <source>
        <dbReference type="EMBL" id="KAK8875669.1"/>
    </source>
</evidence>
<accession>A0ABR2JD66</accession>
<dbReference type="EMBL" id="JAPFFF010000012">
    <property type="protein sequence ID" value="KAK8875669.1"/>
    <property type="molecule type" value="Genomic_DNA"/>
</dbReference>